<dbReference type="Proteomes" id="UP001078443">
    <property type="component" value="Unassembled WGS sequence"/>
</dbReference>
<organism evidence="1 2">
    <name type="scientific">Clostridium aestuarii</name>
    <dbReference type="NCBI Taxonomy" id="338193"/>
    <lineage>
        <taxon>Bacteria</taxon>
        <taxon>Bacillati</taxon>
        <taxon>Bacillota</taxon>
        <taxon>Clostridia</taxon>
        <taxon>Eubacteriales</taxon>
        <taxon>Clostridiaceae</taxon>
        <taxon>Clostridium</taxon>
    </lineage>
</organism>
<evidence type="ECO:0000313" key="1">
    <source>
        <dbReference type="EMBL" id="MCY6484470.1"/>
    </source>
</evidence>
<comment type="caution">
    <text evidence="1">The sequence shown here is derived from an EMBL/GenBank/DDBJ whole genome shotgun (WGS) entry which is preliminary data.</text>
</comment>
<proteinExistence type="predicted"/>
<protein>
    <submittedName>
        <fullName evidence="1">Uncharacterized protein</fullName>
    </submittedName>
</protein>
<dbReference type="RefSeq" id="WP_268040770.1">
    <property type="nucleotide sequence ID" value="NZ_JAPQER010000003.1"/>
</dbReference>
<sequence length="42" mass="5029">MIKDMWLISYLYKNQEIIKSVAFDEIKKIKVVADKINFIEPI</sequence>
<name>A0ABT4CZR7_9CLOT</name>
<reference evidence="1" key="1">
    <citation type="submission" date="2022-12" db="EMBL/GenBank/DDBJ databases">
        <authorList>
            <person name="Wang J."/>
        </authorList>
    </citation>
    <scope>NUCLEOTIDE SEQUENCE</scope>
    <source>
        <strain evidence="1">HY-45-18</strain>
    </source>
</reference>
<accession>A0ABT4CZR7</accession>
<evidence type="ECO:0000313" key="2">
    <source>
        <dbReference type="Proteomes" id="UP001078443"/>
    </source>
</evidence>
<gene>
    <name evidence="1" type="ORF">OW763_08975</name>
</gene>
<keyword evidence="2" id="KW-1185">Reference proteome</keyword>
<dbReference type="EMBL" id="JAPQER010000003">
    <property type="protein sequence ID" value="MCY6484470.1"/>
    <property type="molecule type" value="Genomic_DNA"/>
</dbReference>